<dbReference type="RefSeq" id="WP_135087356.1">
    <property type="nucleotide sequence ID" value="NZ_SPDV01000022.1"/>
</dbReference>
<gene>
    <name evidence="2" type="ORF">E2493_12735</name>
</gene>
<dbReference type="OrthoDB" id="9797938at2"/>
<reference evidence="2 3" key="1">
    <citation type="submission" date="2019-03" db="EMBL/GenBank/DDBJ databases">
        <title>Genome sequence of Sphingomonas sp. 17J27-24.</title>
        <authorList>
            <person name="Kim M."/>
            <person name="Maeng S."/>
            <person name="Sathiyaraj S."/>
        </authorList>
    </citation>
    <scope>NUCLEOTIDE SEQUENCE [LARGE SCALE GENOMIC DNA]</scope>
    <source>
        <strain evidence="2 3">17J27-24</strain>
    </source>
</reference>
<dbReference type="Pfam" id="PF01575">
    <property type="entry name" value="MaoC_dehydratas"/>
    <property type="match status" value="1"/>
</dbReference>
<dbReference type="PANTHER" id="PTHR43664">
    <property type="entry name" value="MONOAMINE OXIDASE-RELATED"/>
    <property type="match status" value="1"/>
</dbReference>
<dbReference type="EMBL" id="SPDV01000022">
    <property type="protein sequence ID" value="TFI57853.1"/>
    <property type="molecule type" value="Genomic_DNA"/>
</dbReference>
<evidence type="ECO:0000259" key="1">
    <source>
        <dbReference type="Pfam" id="PF01575"/>
    </source>
</evidence>
<dbReference type="InterPro" id="IPR002539">
    <property type="entry name" value="MaoC-like_dom"/>
</dbReference>
<feature type="domain" description="MaoC-like" evidence="1">
    <location>
        <begin position="20"/>
        <end position="123"/>
    </location>
</feature>
<dbReference type="InterPro" id="IPR052342">
    <property type="entry name" value="MCH/BMMD"/>
</dbReference>
<dbReference type="InterPro" id="IPR029069">
    <property type="entry name" value="HotDog_dom_sf"/>
</dbReference>
<comment type="caution">
    <text evidence="2">The sequence shown here is derived from an EMBL/GenBank/DDBJ whole genome shotgun (WGS) entry which is preliminary data.</text>
</comment>
<proteinExistence type="predicted"/>
<protein>
    <submittedName>
        <fullName evidence="2">MaoC family dehydratase</fullName>
    </submittedName>
</protein>
<dbReference type="Proteomes" id="UP000298213">
    <property type="component" value="Unassembled WGS sequence"/>
</dbReference>
<evidence type="ECO:0000313" key="2">
    <source>
        <dbReference type="EMBL" id="TFI57853.1"/>
    </source>
</evidence>
<dbReference type="SUPFAM" id="SSF54637">
    <property type="entry name" value="Thioesterase/thiol ester dehydrase-isomerase"/>
    <property type="match status" value="1"/>
</dbReference>
<dbReference type="PANTHER" id="PTHR43664:SF1">
    <property type="entry name" value="BETA-METHYLMALYL-COA DEHYDRATASE"/>
    <property type="match status" value="1"/>
</dbReference>
<accession>A0A4Y8ZPB8</accession>
<name>A0A4Y8ZPB8_9SPHN</name>
<keyword evidence="3" id="KW-1185">Reference proteome</keyword>
<dbReference type="Gene3D" id="3.10.129.10">
    <property type="entry name" value="Hotdog Thioesterase"/>
    <property type="match status" value="1"/>
</dbReference>
<organism evidence="2 3">
    <name type="scientific">Sphingomonas parva</name>
    <dbReference type="NCBI Taxonomy" id="2555898"/>
    <lineage>
        <taxon>Bacteria</taxon>
        <taxon>Pseudomonadati</taxon>
        <taxon>Pseudomonadota</taxon>
        <taxon>Alphaproteobacteria</taxon>
        <taxon>Sphingomonadales</taxon>
        <taxon>Sphingomonadaceae</taxon>
        <taxon>Sphingomonas</taxon>
    </lineage>
</organism>
<sequence>MTDAASPPAGPIYLDDLAVGQETYFGSCQVSRDEVIAFAERYDPQPFHLSDEAAAKTHFGRLAASGWHTCAMTMGVIARHVVATGQAGLGSPGIDELRWLKPVYPGDTLHVSATIVEVRPSRSKPEIGSFRSGTVVTNQDGVPVLTFTSIVLMRRRPAGEQREA</sequence>
<dbReference type="AlphaFoldDB" id="A0A4Y8ZPB8"/>
<evidence type="ECO:0000313" key="3">
    <source>
        <dbReference type="Proteomes" id="UP000298213"/>
    </source>
</evidence>
<dbReference type="CDD" id="cd03454">
    <property type="entry name" value="YdeM"/>
    <property type="match status" value="1"/>
</dbReference>